<dbReference type="Gene3D" id="3.90.78.10">
    <property type="entry name" value="UDP-N-acetylenolpyruvoylglucosamine reductase, C-terminal domain"/>
    <property type="match status" value="1"/>
</dbReference>
<evidence type="ECO:0000259" key="20">
    <source>
        <dbReference type="PROSITE" id="PS51387"/>
    </source>
</evidence>
<dbReference type="GO" id="GO:0008762">
    <property type="term" value="F:UDP-N-acetylmuramate dehydrogenase activity"/>
    <property type="evidence" value="ECO:0007669"/>
    <property type="project" value="UniProtKB-UniRule"/>
</dbReference>
<keyword evidence="9 19" id="KW-0285">Flavoprotein</keyword>
<dbReference type="Proteomes" id="UP000248301">
    <property type="component" value="Unassembled WGS sequence"/>
</dbReference>
<name>A0A318QAJ9_9PROT</name>
<comment type="similarity">
    <text evidence="19">Belongs to the MurB family.</text>
</comment>
<evidence type="ECO:0000256" key="17">
    <source>
        <dbReference type="ARBA" id="ARBA00031026"/>
    </source>
</evidence>
<dbReference type="PANTHER" id="PTHR21071">
    <property type="entry name" value="UDP-N-ACETYLENOLPYRUVOYLGLUCOSAMINE REDUCTASE"/>
    <property type="match status" value="1"/>
</dbReference>
<dbReference type="AlphaFoldDB" id="A0A318QAJ9"/>
<dbReference type="InterPro" id="IPR016167">
    <property type="entry name" value="FAD-bd_PCMH_sub1"/>
</dbReference>
<dbReference type="Gene3D" id="3.30.465.10">
    <property type="match status" value="1"/>
</dbReference>
<dbReference type="GO" id="GO:0005829">
    <property type="term" value="C:cytosol"/>
    <property type="evidence" value="ECO:0007669"/>
    <property type="project" value="TreeGrafter"/>
</dbReference>
<dbReference type="NCBIfam" id="TIGR00179">
    <property type="entry name" value="murB"/>
    <property type="match status" value="1"/>
</dbReference>
<dbReference type="EC" id="1.3.1.98" evidence="5 19"/>
<evidence type="ECO:0000256" key="11">
    <source>
        <dbReference type="ARBA" id="ARBA00022857"/>
    </source>
</evidence>
<proteinExistence type="inferred from homology"/>
<dbReference type="SUPFAM" id="SSF56194">
    <property type="entry name" value="Uridine diphospho-N-Acetylenolpyruvylglucosamine reductase, MurB, C-terminal domain"/>
    <property type="match status" value="1"/>
</dbReference>
<keyword evidence="11 19" id="KW-0521">NADP</keyword>
<dbReference type="HAMAP" id="MF_00037">
    <property type="entry name" value="MurB"/>
    <property type="match status" value="1"/>
</dbReference>
<dbReference type="GO" id="GO:0008360">
    <property type="term" value="P:regulation of cell shape"/>
    <property type="evidence" value="ECO:0007669"/>
    <property type="project" value="UniProtKB-KW"/>
</dbReference>
<dbReference type="Pfam" id="PF02873">
    <property type="entry name" value="MurB_C"/>
    <property type="match status" value="1"/>
</dbReference>
<keyword evidence="10 19" id="KW-0274">FAD</keyword>
<gene>
    <name evidence="19" type="primary">murB</name>
    <name evidence="21" type="ORF">CFR72_09745</name>
</gene>
<dbReference type="SUPFAM" id="SSF56176">
    <property type="entry name" value="FAD-binding/transporter-associated domain-like"/>
    <property type="match status" value="1"/>
</dbReference>
<evidence type="ECO:0000256" key="13">
    <source>
        <dbReference type="ARBA" id="ARBA00022984"/>
    </source>
</evidence>
<dbReference type="Gene3D" id="3.30.43.10">
    <property type="entry name" value="Uridine Diphospho-n-acetylenolpyruvylglucosamine Reductase, domain 2"/>
    <property type="match status" value="1"/>
</dbReference>
<comment type="caution">
    <text evidence="21">The sequence shown here is derived from an EMBL/GenBank/DDBJ whole genome shotgun (WGS) entry which is preliminary data.</text>
</comment>
<feature type="domain" description="FAD-binding PCMH-type" evidence="20">
    <location>
        <begin position="50"/>
        <end position="214"/>
    </location>
</feature>
<keyword evidence="16 19" id="KW-0961">Cell wall biogenesis/degradation</keyword>
<evidence type="ECO:0000256" key="9">
    <source>
        <dbReference type="ARBA" id="ARBA00022630"/>
    </source>
</evidence>
<evidence type="ECO:0000313" key="22">
    <source>
        <dbReference type="Proteomes" id="UP000248301"/>
    </source>
</evidence>
<evidence type="ECO:0000256" key="10">
    <source>
        <dbReference type="ARBA" id="ARBA00022827"/>
    </source>
</evidence>
<dbReference type="GO" id="GO:0071949">
    <property type="term" value="F:FAD binding"/>
    <property type="evidence" value="ECO:0007669"/>
    <property type="project" value="InterPro"/>
</dbReference>
<accession>A0A318QAJ9</accession>
<dbReference type="GO" id="GO:0009252">
    <property type="term" value="P:peptidoglycan biosynthetic process"/>
    <property type="evidence" value="ECO:0007669"/>
    <property type="project" value="UniProtKB-UniRule"/>
</dbReference>
<comment type="subcellular location">
    <subcellularLocation>
        <location evidence="3 19">Cytoplasm</location>
    </subcellularLocation>
</comment>
<dbReference type="InterPro" id="IPR016169">
    <property type="entry name" value="FAD-bd_PCMH_sub2"/>
</dbReference>
<dbReference type="NCBIfam" id="NF010480">
    <property type="entry name" value="PRK13905.1"/>
    <property type="match status" value="1"/>
</dbReference>
<evidence type="ECO:0000256" key="15">
    <source>
        <dbReference type="ARBA" id="ARBA00023306"/>
    </source>
</evidence>
<evidence type="ECO:0000256" key="4">
    <source>
        <dbReference type="ARBA" id="ARBA00004752"/>
    </source>
</evidence>
<keyword evidence="8 19" id="KW-0132">Cell division</keyword>
<sequence length="339" mass="35812">MTQAATDMPAGDTPDGPVTVQWREDLIRALADFRGRLTPDAPLGARTWFRVGGAAELLVQPADARDLALALRHIPLEVPVRVLGACSNTIIRDGGIDGVVIRLGRGFAEIAHDGNGLIAGAACLDMTVAEHAATCGLAGMEFLAGIPGALGGAVSMNAGAYGSDISTILDWVEIITRDGEALRLPGGALKFSYRHALVPQGAVVVRTRLCGQPSNTLAIRERIAQIRAAREAAQPVRARTGGSTFRNPAPDISDRKAWELIDAAGCRGLTLGGAQVSEKHCNFLLNTGNATAAELEELGEMVRLRVREHTGVTLEWEIRRIGRPLGRAAATPLCKETTA</sequence>
<reference evidence="21 22" key="1">
    <citation type="submission" date="2017-07" db="EMBL/GenBank/DDBJ databases">
        <title>A draft genome sequence of Gluconacetobacter entanii LTH 4560.</title>
        <authorList>
            <person name="Skraban J."/>
            <person name="Cleenwerck I."/>
            <person name="Vandamme P."/>
            <person name="Trcek J."/>
        </authorList>
    </citation>
    <scope>NUCLEOTIDE SEQUENCE [LARGE SCALE GENOMIC DNA]</scope>
    <source>
        <strain evidence="21 22">LTH 4560</strain>
    </source>
</reference>
<dbReference type="Pfam" id="PF01565">
    <property type="entry name" value="FAD_binding_4"/>
    <property type="match status" value="1"/>
</dbReference>
<feature type="active site" description="Proton donor" evidence="19">
    <location>
        <position position="243"/>
    </location>
</feature>
<keyword evidence="15 19" id="KW-0131">Cell cycle</keyword>
<evidence type="ECO:0000256" key="8">
    <source>
        <dbReference type="ARBA" id="ARBA00022618"/>
    </source>
</evidence>
<feature type="active site" evidence="19">
    <location>
        <position position="194"/>
    </location>
</feature>
<comment type="function">
    <text evidence="2 19">Cell wall formation.</text>
</comment>
<dbReference type="InterPro" id="IPR036635">
    <property type="entry name" value="MurB_C_sf"/>
</dbReference>
<evidence type="ECO:0000313" key="21">
    <source>
        <dbReference type="EMBL" id="PYD62967.1"/>
    </source>
</evidence>
<dbReference type="PANTHER" id="PTHR21071:SF4">
    <property type="entry name" value="UDP-N-ACETYLENOLPYRUVOYLGLUCOSAMINE REDUCTASE"/>
    <property type="match status" value="1"/>
</dbReference>
<protein>
    <recommendedName>
        <fullName evidence="6 19">UDP-N-acetylenolpyruvoylglucosamine reductase</fullName>
        <ecNumber evidence="5 19">1.3.1.98</ecNumber>
    </recommendedName>
    <alternativeName>
        <fullName evidence="17 19">UDP-N-acetylmuramate dehydrogenase</fullName>
    </alternativeName>
</protein>
<keyword evidence="14 19" id="KW-0560">Oxidoreductase</keyword>
<keyword evidence="13 19" id="KW-0573">Peptidoglycan synthesis</keyword>
<dbReference type="InterPro" id="IPR036318">
    <property type="entry name" value="FAD-bd_PCMH-like_sf"/>
</dbReference>
<dbReference type="UniPathway" id="UPA00219"/>
<dbReference type="PROSITE" id="PS51387">
    <property type="entry name" value="FAD_PCMH"/>
    <property type="match status" value="1"/>
</dbReference>
<comment type="catalytic activity">
    <reaction evidence="18 19">
        <text>UDP-N-acetyl-alpha-D-muramate + NADP(+) = UDP-N-acetyl-3-O-(1-carboxyvinyl)-alpha-D-glucosamine + NADPH + H(+)</text>
        <dbReference type="Rhea" id="RHEA:12248"/>
        <dbReference type="ChEBI" id="CHEBI:15378"/>
        <dbReference type="ChEBI" id="CHEBI:57783"/>
        <dbReference type="ChEBI" id="CHEBI:58349"/>
        <dbReference type="ChEBI" id="CHEBI:68483"/>
        <dbReference type="ChEBI" id="CHEBI:70757"/>
        <dbReference type="EC" id="1.3.1.98"/>
    </reaction>
</comment>
<dbReference type="OrthoDB" id="9804753at2"/>
<comment type="cofactor">
    <cofactor evidence="1 19">
        <name>FAD</name>
        <dbReference type="ChEBI" id="CHEBI:57692"/>
    </cofactor>
</comment>
<evidence type="ECO:0000256" key="6">
    <source>
        <dbReference type="ARBA" id="ARBA00015188"/>
    </source>
</evidence>
<keyword evidence="12 19" id="KW-0133">Cell shape</keyword>
<feature type="active site" evidence="19">
    <location>
        <position position="317"/>
    </location>
</feature>
<dbReference type="InterPro" id="IPR011601">
    <property type="entry name" value="MurB_C"/>
</dbReference>
<dbReference type="EMBL" id="NKUF01000019">
    <property type="protein sequence ID" value="PYD62967.1"/>
    <property type="molecule type" value="Genomic_DNA"/>
</dbReference>
<comment type="pathway">
    <text evidence="4 19">Cell wall biogenesis; peptidoglycan biosynthesis.</text>
</comment>
<evidence type="ECO:0000256" key="14">
    <source>
        <dbReference type="ARBA" id="ARBA00023002"/>
    </source>
</evidence>
<evidence type="ECO:0000256" key="7">
    <source>
        <dbReference type="ARBA" id="ARBA00022490"/>
    </source>
</evidence>
<dbReference type="InterPro" id="IPR016166">
    <property type="entry name" value="FAD-bd_PCMH"/>
</dbReference>
<evidence type="ECO:0000256" key="3">
    <source>
        <dbReference type="ARBA" id="ARBA00004496"/>
    </source>
</evidence>
<evidence type="ECO:0000256" key="2">
    <source>
        <dbReference type="ARBA" id="ARBA00003921"/>
    </source>
</evidence>
<dbReference type="GO" id="GO:0071555">
    <property type="term" value="P:cell wall organization"/>
    <property type="evidence" value="ECO:0007669"/>
    <property type="project" value="UniProtKB-KW"/>
</dbReference>
<dbReference type="InterPro" id="IPR006094">
    <property type="entry name" value="Oxid_FAD_bind_N"/>
</dbReference>
<evidence type="ECO:0000256" key="19">
    <source>
        <dbReference type="HAMAP-Rule" id="MF_00037"/>
    </source>
</evidence>
<keyword evidence="7 19" id="KW-0963">Cytoplasm</keyword>
<evidence type="ECO:0000256" key="16">
    <source>
        <dbReference type="ARBA" id="ARBA00023316"/>
    </source>
</evidence>
<evidence type="ECO:0000256" key="1">
    <source>
        <dbReference type="ARBA" id="ARBA00001974"/>
    </source>
</evidence>
<evidence type="ECO:0000256" key="5">
    <source>
        <dbReference type="ARBA" id="ARBA00012518"/>
    </source>
</evidence>
<organism evidence="21 22">
    <name type="scientific">Gluconacetobacter entanii</name>
    <dbReference type="NCBI Taxonomy" id="108528"/>
    <lineage>
        <taxon>Bacteria</taxon>
        <taxon>Pseudomonadati</taxon>
        <taxon>Pseudomonadota</taxon>
        <taxon>Alphaproteobacteria</taxon>
        <taxon>Acetobacterales</taxon>
        <taxon>Acetobacteraceae</taxon>
        <taxon>Gluconacetobacter</taxon>
    </lineage>
</organism>
<dbReference type="GO" id="GO:0051301">
    <property type="term" value="P:cell division"/>
    <property type="evidence" value="ECO:0007669"/>
    <property type="project" value="UniProtKB-KW"/>
</dbReference>
<dbReference type="InterPro" id="IPR003170">
    <property type="entry name" value="MurB"/>
</dbReference>
<evidence type="ECO:0000256" key="18">
    <source>
        <dbReference type="ARBA" id="ARBA00048914"/>
    </source>
</evidence>
<evidence type="ECO:0000256" key="12">
    <source>
        <dbReference type="ARBA" id="ARBA00022960"/>
    </source>
</evidence>